<dbReference type="PANTHER" id="PTHR31569:SF4">
    <property type="entry name" value="SWIM-TYPE DOMAIN-CONTAINING PROTEIN"/>
    <property type="match status" value="1"/>
</dbReference>
<comment type="caution">
    <text evidence="4">The sequence shown here is derived from an EMBL/GenBank/DDBJ whole genome shotgun (WGS) entry which is preliminary data.</text>
</comment>
<dbReference type="OrthoDB" id="2379842at2759"/>
<dbReference type="GO" id="GO:0008270">
    <property type="term" value="F:zinc ion binding"/>
    <property type="evidence" value="ECO:0007669"/>
    <property type="project" value="UniProtKB-KW"/>
</dbReference>
<keyword evidence="1" id="KW-0863">Zinc-finger</keyword>
<organism evidence="4 5">
    <name type="scientific">Mucor saturninus</name>
    <dbReference type="NCBI Taxonomy" id="64648"/>
    <lineage>
        <taxon>Eukaryota</taxon>
        <taxon>Fungi</taxon>
        <taxon>Fungi incertae sedis</taxon>
        <taxon>Mucoromycota</taxon>
        <taxon>Mucoromycotina</taxon>
        <taxon>Mucoromycetes</taxon>
        <taxon>Mucorales</taxon>
        <taxon>Mucorineae</taxon>
        <taxon>Mucoraceae</taxon>
        <taxon>Mucor</taxon>
    </lineage>
</organism>
<feature type="non-terminal residue" evidence="4">
    <location>
        <position position="1"/>
    </location>
</feature>
<dbReference type="AlphaFoldDB" id="A0A8H7QGH0"/>
<keyword evidence="5" id="KW-1185">Reference proteome</keyword>
<dbReference type="InterPro" id="IPR052579">
    <property type="entry name" value="Zinc_finger_SWIM"/>
</dbReference>
<keyword evidence="1" id="KW-0862">Zinc</keyword>
<protein>
    <recommendedName>
        <fullName evidence="6">Protein FAR1-RELATED SEQUENCE</fullName>
    </recommendedName>
</protein>
<dbReference type="Proteomes" id="UP000603453">
    <property type="component" value="Unassembled WGS sequence"/>
</dbReference>
<keyword evidence="1" id="KW-0479">Metal-binding</keyword>
<evidence type="ECO:0000256" key="1">
    <source>
        <dbReference type="PROSITE-ProRule" id="PRU00325"/>
    </source>
</evidence>
<sequence>YHPVQNALDETIYDSQYQTSEEIKRQLKKWAIENNFVLVVDKSEKGVRVVLRCKHGKACRTTVSNLEERKRKRSICKNECPFHFRIKFLKLEQVWVVERPIESKQEHLHNHVLSSESIQVTAEGRKGVIGQSTVKLVKTLIQAGNSVPEILKTLGGRDGQSTLSYDDVRNWRAENTTTFNANSLDNDARNLVSYIGSKGYLVSYDKAMSGSESRCSLTSIFFMHQCTLEEVTSRGEVFVIDATYKTNNLGMPLISVQSVSHLGGKSLMSTPIAYAFVANEKIETYVWFLKAFRQAIFSCSREDLNPVFVTDKCSALMNALEQVFPSSQTMLCTWHMSQNFNKELSHIFVKAEDKQKCIDLIREMIVSFTEEEFNTSCEKYRIIATNSLLLQDNSSYKAQEYLESNWLVCKDKWAGYLTRMYTHFGCTTTQRVEGTHSALKRGAMSTRLDLLSAFDEVDQYVKRQAIRQSTASNKEEYYVDCAIRNKQQLVNLIGKVSSKALSTIHKAILKASLMSEDRKLAARANSCSCSDRLCYALPCKHDIVKMGDRVLNVQEINSRWLLKNVPSIISNNDIQLSSVDIPSNNSFREKVYLDQSGIEDEVRQSDQFRSILAEAEVQYRECQSVTESNALGDMLKKALEDHRKFVEEFRSMDGPIGLPKADHISKVGRPAKEKSFSPWRQISGAVSKAKQTKKDAVKHAGMGKDKIVKRDANVLYMPKRARSSEDVEQKAEERLPLPKKTKISATDGDFKVLVETYVDEDLPRNSFYEIVNVGEDGHCGFRVLSYQVFGDEERYMEVKKLMRDVLLVNYEQYEICFDYFFKLDLCMKCTCSGLERVIGSERLVEHEEGEDKWLLAPDCAQLAADTFQRPVAIYPSSIYKGHGQTFLPVFENENVRPSPGPSPLPIVLQNVHGNHWITFNMKRSIKVAWPWISTLHHNAMKRLGHQDDKIKSFWNKHLTFKKYFPSEQTDANTVTLD</sequence>
<dbReference type="EMBL" id="JAEPRD010000492">
    <property type="protein sequence ID" value="KAG2191026.1"/>
    <property type="molecule type" value="Genomic_DNA"/>
</dbReference>
<gene>
    <name evidence="4" type="ORF">INT47_007005</name>
</gene>
<feature type="domain" description="OTU" evidence="2">
    <location>
        <begin position="768"/>
        <end position="892"/>
    </location>
</feature>
<dbReference type="CDD" id="cd22744">
    <property type="entry name" value="OTU"/>
    <property type="match status" value="1"/>
</dbReference>
<dbReference type="Pfam" id="PF08731">
    <property type="entry name" value="AFT"/>
    <property type="match status" value="1"/>
</dbReference>
<dbReference type="PANTHER" id="PTHR31569">
    <property type="entry name" value="SWIM-TYPE DOMAIN-CONTAINING PROTEIN"/>
    <property type="match status" value="1"/>
</dbReference>
<evidence type="ECO:0008006" key="6">
    <source>
        <dbReference type="Google" id="ProtNLM"/>
    </source>
</evidence>
<proteinExistence type="predicted"/>
<name>A0A8H7QGH0_9FUNG</name>
<evidence type="ECO:0000259" key="3">
    <source>
        <dbReference type="PROSITE" id="PS50966"/>
    </source>
</evidence>
<dbReference type="Pfam" id="PF10551">
    <property type="entry name" value="MULE"/>
    <property type="match status" value="1"/>
</dbReference>
<dbReference type="Gene3D" id="3.90.70.80">
    <property type="match status" value="1"/>
</dbReference>
<dbReference type="GO" id="GO:0045944">
    <property type="term" value="P:positive regulation of transcription by RNA polymerase II"/>
    <property type="evidence" value="ECO:0007669"/>
    <property type="project" value="InterPro"/>
</dbReference>
<dbReference type="PROSITE" id="PS50966">
    <property type="entry name" value="ZF_SWIM"/>
    <property type="match status" value="1"/>
</dbReference>
<dbReference type="InterPro" id="IPR018289">
    <property type="entry name" value="MULE_transposase_dom"/>
</dbReference>
<evidence type="ECO:0000313" key="5">
    <source>
        <dbReference type="Proteomes" id="UP000603453"/>
    </source>
</evidence>
<dbReference type="InterPro" id="IPR003323">
    <property type="entry name" value="OTU_dom"/>
</dbReference>
<dbReference type="PROSITE" id="PS50802">
    <property type="entry name" value="OTU"/>
    <property type="match status" value="1"/>
</dbReference>
<dbReference type="InterPro" id="IPR014842">
    <property type="entry name" value="AFT"/>
</dbReference>
<feature type="domain" description="SWIM-type" evidence="3">
    <location>
        <begin position="509"/>
        <end position="550"/>
    </location>
</feature>
<accession>A0A8H7QGH0</accession>
<evidence type="ECO:0000259" key="2">
    <source>
        <dbReference type="PROSITE" id="PS50802"/>
    </source>
</evidence>
<dbReference type="GO" id="GO:0010106">
    <property type="term" value="P:cellular response to iron ion starvation"/>
    <property type="evidence" value="ECO:0007669"/>
    <property type="project" value="InterPro"/>
</dbReference>
<dbReference type="GO" id="GO:0000981">
    <property type="term" value="F:DNA-binding transcription factor activity, RNA polymerase II-specific"/>
    <property type="evidence" value="ECO:0007669"/>
    <property type="project" value="InterPro"/>
</dbReference>
<reference evidence="4" key="1">
    <citation type="submission" date="2020-12" db="EMBL/GenBank/DDBJ databases">
        <title>Metabolic potential, ecology and presence of endohyphal bacteria is reflected in genomic diversity of Mucoromycotina.</title>
        <authorList>
            <person name="Muszewska A."/>
            <person name="Okrasinska A."/>
            <person name="Steczkiewicz K."/>
            <person name="Drgas O."/>
            <person name="Orlowska M."/>
            <person name="Perlinska-Lenart U."/>
            <person name="Aleksandrzak-Piekarczyk T."/>
            <person name="Szatraj K."/>
            <person name="Zielenkiewicz U."/>
            <person name="Pilsyk S."/>
            <person name="Malc E."/>
            <person name="Mieczkowski P."/>
            <person name="Kruszewska J.S."/>
            <person name="Biernat P."/>
            <person name="Pawlowska J."/>
        </authorList>
    </citation>
    <scope>NUCLEOTIDE SEQUENCE</scope>
    <source>
        <strain evidence="4">WA0000017839</strain>
    </source>
</reference>
<evidence type="ECO:0000313" key="4">
    <source>
        <dbReference type="EMBL" id="KAG2191026.1"/>
    </source>
</evidence>
<dbReference type="InterPro" id="IPR007527">
    <property type="entry name" value="Znf_SWIM"/>
</dbReference>